<evidence type="ECO:0000256" key="3">
    <source>
        <dbReference type="ARBA" id="ARBA00022679"/>
    </source>
</evidence>
<dbReference type="PANTHER" id="PTHR45875">
    <property type="entry name" value="METHYLTRANSFERASE N6AMT1"/>
    <property type="match status" value="1"/>
</dbReference>
<gene>
    <name evidence="7" type="ORF">OG398_02655</name>
</gene>
<proteinExistence type="inferred from homology"/>
<dbReference type="GO" id="GO:0035657">
    <property type="term" value="C:eRF1 methyltransferase complex"/>
    <property type="evidence" value="ECO:0007669"/>
    <property type="project" value="TreeGrafter"/>
</dbReference>
<protein>
    <submittedName>
        <fullName evidence="7">Methyltransferase</fullName>
    </submittedName>
</protein>
<dbReference type="InterPro" id="IPR004557">
    <property type="entry name" value="PrmC-related"/>
</dbReference>
<dbReference type="InterPro" id="IPR029063">
    <property type="entry name" value="SAM-dependent_MTases_sf"/>
</dbReference>
<dbReference type="AlphaFoldDB" id="A0AAU2VJ37"/>
<dbReference type="GO" id="GO:0008276">
    <property type="term" value="F:protein methyltransferase activity"/>
    <property type="evidence" value="ECO:0007669"/>
    <property type="project" value="TreeGrafter"/>
</dbReference>
<dbReference type="GO" id="GO:0032259">
    <property type="term" value="P:methylation"/>
    <property type="evidence" value="ECO:0007669"/>
    <property type="project" value="UniProtKB-KW"/>
</dbReference>
<reference evidence="7" key="1">
    <citation type="submission" date="2022-10" db="EMBL/GenBank/DDBJ databases">
        <title>The complete genomes of actinobacterial strains from the NBC collection.</title>
        <authorList>
            <person name="Joergensen T.S."/>
            <person name="Alvarez Arevalo M."/>
            <person name="Sterndorff E.B."/>
            <person name="Faurdal D."/>
            <person name="Vuksanovic O."/>
            <person name="Mourched A.-S."/>
            <person name="Charusanti P."/>
            <person name="Shaw S."/>
            <person name="Blin K."/>
            <person name="Weber T."/>
        </authorList>
    </citation>
    <scope>NUCLEOTIDE SEQUENCE</scope>
    <source>
        <strain evidence="7">NBC_00008</strain>
    </source>
</reference>
<evidence type="ECO:0000256" key="1">
    <source>
        <dbReference type="ARBA" id="ARBA00006149"/>
    </source>
</evidence>
<dbReference type="PANTHER" id="PTHR45875:SF1">
    <property type="entry name" value="METHYLTRANSFERASE N6AMT1"/>
    <property type="match status" value="1"/>
</dbReference>
<organism evidence="7">
    <name type="scientific">Streptomyces sp. NBC_00008</name>
    <dbReference type="NCBI Taxonomy" id="2903610"/>
    <lineage>
        <taxon>Bacteria</taxon>
        <taxon>Bacillati</taxon>
        <taxon>Actinomycetota</taxon>
        <taxon>Actinomycetes</taxon>
        <taxon>Kitasatosporales</taxon>
        <taxon>Streptomycetaceae</taxon>
        <taxon>Streptomyces</taxon>
    </lineage>
</organism>
<keyword evidence="4" id="KW-0949">S-adenosyl-L-methionine</keyword>
<evidence type="ECO:0000313" key="7">
    <source>
        <dbReference type="EMBL" id="WTW67255.1"/>
    </source>
</evidence>
<evidence type="ECO:0000256" key="2">
    <source>
        <dbReference type="ARBA" id="ARBA00022603"/>
    </source>
</evidence>
<comment type="similarity">
    <text evidence="1">Belongs to the eukaryotic/archaeal PrmC-related family.</text>
</comment>
<dbReference type="GO" id="GO:0003676">
    <property type="term" value="F:nucleic acid binding"/>
    <property type="evidence" value="ECO:0007669"/>
    <property type="project" value="InterPro"/>
</dbReference>
<dbReference type="GO" id="GO:0008757">
    <property type="term" value="F:S-adenosylmethionine-dependent methyltransferase activity"/>
    <property type="evidence" value="ECO:0007669"/>
    <property type="project" value="TreeGrafter"/>
</dbReference>
<dbReference type="NCBIfam" id="TIGR00537">
    <property type="entry name" value="hemK_rel_arch"/>
    <property type="match status" value="1"/>
</dbReference>
<dbReference type="PROSITE" id="PS00092">
    <property type="entry name" value="N6_MTASE"/>
    <property type="match status" value="1"/>
</dbReference>
<feature type="region of interest" description="Disordered" evidence="5">
    <location>
        <begin position="112"/>
        <end position="131"/>
    </location>
</feature>
<keyword evidence="2 7" id="KW-0489">Methyltransferase</keyword>
<dbReference type="Gene3D" id="3.40.50.150">
    <property type="entry name" value="Vaccinia Virus protein VP39"/>
    <property type="match status" value="1"/>
</dbReference>
<dbReference type="InterPro" id="IPR002052">
    <property type="entry name" value="DNA_methylase_N6_adenine_CS"/>
</dbReference>
<name>A0AAU2VJ37_9ACTN</name>
<dbReference type="EMBL" id="CP108313">
    <property type="protein sequence ID" value="WTW67255.1"/>
    <property type="molecule type" value="Genomic_DNA"/>
</dbReference>
<dbReference type="CDD" id="cd02440">
    <property type="entry name" value="AdoMet_MTases"/>
    <property type="match status" value="1"/>
</dbReference>
<accession>A0AAU2VJ37</accession>
<evidence type="ECO:0000256" key="4">
    <source>
        <dbReference type="ARBA" id="ARBA00022691"/>
    </source>
</evidence>
<evidence type="ECO:0000256" key="5">
    <source>
        <dbReference type="SAM" id="MobiDB-lite"/>
    </source>
</evidence>
<dbReference type="InterPro" id="IPR007848">
    <property type="entry name" value="Small_mtfrase_dom"/>
</dbReference>
<dbReference type="GO" id="GO:0008170">
    <property type="term" value="F:N-methyltransferase activity"/>
    <property type="evidence" value="ECO:0007669"/>
    <property type="project" value="UniProtKB-ARBA"/>
</dbReference>
<keyword evidence="3" id="KW-0808">Transferase</keyword>
<dbReference type="InterPro" id="IPR052190">
    <property type="entry name" value="Euk-Arch_PrmC-MTase"/>
</dbReference>
<dbReference type="Pfam" id="PF05175">
    <property type="entry name" value="MTS"/>
    <property type="match status" value="1"/>
</dbReference>
<sequence>MAVPLRSRPRRILTVPGVYIPQHDTHLLMRAVSRENITPGTRVLELGTGSGALAVHAARLGARVTAIDISHRAVLCARVNAALHRSRVTVRYRDLSALDASQYDMVISNPPYVPAPAGRPPSRGRARAWDGGPDGRAVVDRVCATAATVLRPGGTLLMVHSEMCGAQTTIDVLARAHLDAEVVDRGLIPLGPVLRSRLPWLRHQGLMKYTEQDKEELVVIRARQN</sequence>
<dbReference type="SUPFAM" id="SSF53335">
    <property type="entry name" value="S-adenosyl-L-methionine-dependent methyltransferases"/>
    <property type="match status" value="1"/>
</dbReference>
<feature type="domain" description="Methyltransferase small" evidence="6">
    <location>
        <begin position="24"/>
        <end position="112"/>
    </location>
</feature>
<evidence type="ECO:0000259" key="6">
    <source>
        <dbReference type="Pfam" id="PF05175"/>
    </source>
</evidence>